<keyword evidence="2" id="KW-0472">Membrane</keyword>
<dbReference type="PATRIC" id="fig|1341156.4.peg.2196"/>
<dbReference type="Proteomes" id="UP000021369">
    <property type="component" value="Unassembled WGS sequence"/>
</dbReference>
<dbReference type="Gene3D" id="1.50.10.20">
    <property type="match status" value="1"/>
</dbReference>
<reference evidence="4 5" key="1">
    <citation type="submission" date="2013-06" db="EMBL/GenBank/DDBJ databases">
        <title>Rumen cellulosomics: divergent fiber-degrading strategies revealed by comparative genome-wide analysis of six Ruminococcal strains.</title>
        <authorList>
            <person name="Dassa B."/>
            <person name="Borovok I."/>
            <person name="Lamed R."/>
            <person name="Flint H."/>
            <person name="Yeoman C.J."/>
            <person name="White B."/>
            <person name="Bayer E.A."/>
        </authorList>
    </citation>
    <scope>NUCLEOTIDE SEQUENCE [LARGE SCALE GENOMIC DNA]</scope>
    <source>
        <strain evidence="4 5">SY3</strain>
    </source>
</reference>
<name>A0A011VUF1_RUMAL</name>
<dbReference type="AlphaFoldDB" id="A0A011VUF1"/>
<dbReference type="SUPFAM" id="SSF48239">
    <property type="entry name" value="Terpenoid cyclases/Protein prenyltransferases"/>
    <property type="match status" value="1"/>
</dbReference>
<feature type="transmembrane region" description="Helical" evidence="2">
    <location>
        <begin position="365"/>
        <end position="385"/>
    </location>
</feature>
<protein>
    <recommendedName>
        <fullName evidence="6">Prenyltransferase</fullName>
    </recommendedName>
</protein>
<feature type="chain" id="PRO_5039322282" description="Prenyltransferase" evidence="3">
    <location>
        <begin position="22"/>
        <end position="393"/>
    </location>
</feature>
<dbReference type="EMBL" id="JEOB01000003">
    <property type="protein sequence ID" value="EXM38901.1"/>
    <property type="molecule type" value="Genomic_DNA"/>
</dbReference>
<keyword evidence="2" id="KW-0812">Transmembrane</keyword>
<organism evidence="4 5">
    <name type="scientific">Ruminococcus albus SY3</name>
    <dbReference type="NCBI Taxonomy" id="1341156"/>
    <lineage>
        <taxon>Bacteria</taxon>
        <taxon>Bacillati</taxon>
        <taxon>Bacillota</taxon>
        <taxon>Clostridia</taxon>
        <taxon>Eubacteriales</taxon>
        <taxon>Oscillospiraceae</taxon>
        <taxon>Ruminococcus</taxon>
    </lineage>
</organism>
<evidence type="ECO:0000313" key="5">
    <source>
        <dbReference type="Proteomes" id="UP000021369"/>
    </source>
</evidence>
<dbReference type="OrthoDB" id="411361at2"/>
<keyword evidence="2" id="KW-1133">Transmembrane helix</keyword>
<gene>
    <name evidence="4" type="ORF">RASY3_11255</name>
</gene>
<dbReference type="InterPro" id="IPR008930">
    <property type="entry name" value="Terpenoid_cyclase/PrenylTrfase"/>
</dbReference>
<comment type="caution">
    <text evidence="4">The sequence shown here is derived from an EMBL/GenBank/DDBJ whole genome shotgun (WGS) entry which is preliminary data.</text>
</comment>
<proteinExistence type="predicted"/>
<evidence type="ECO:0000256" key="1">
    <source>
        <dbReference type="SAM" id="MobiDB-lite"/>
    </source>
</evidence>
<sequence>MLKRPAALLTAAVMMSTPICASALDTKQAEGYARGIVTFEKNKNGIPEGDSLLSGRIAEDAGYDSSDWLAIGAVRSGLETDTGEYFTAWKKRIEDEYSDDAAIDRLNATDWHRAVLTGICLGIDPTDVSEIDLLGRGTYLRGEGRPLDAQGVNGEIWALIAMDSCDWKLPEDAFPDREEIIYSIIDTRNSDGGFSLTAGDGRSDLDITAMALQALAPYRCCEETENSVNKAVELLAERYGDADNCETAAQIICALCCLDIDPDSDERFKGLTDELISYANDDGGFAHQKGGESSELASSQALIALCSIQRLRSGERPVYDMNEGSPEKPVKTTLKEMTSAKNRNTSPPALKSTPDGSANGKNTQLAVSAAIIALFAAGVIGGVIMRKRKEKEK</sequence>
<evidence type="ECO:0000313" key="4">
    <source>
        <dbReference type="EMBL" id="EXM38901.1"/>
    </source>
</evidence>
<dbReference type="CDD" id="cd00688">
    <property type="entry name" value="ISOPREN_C2_like"/>
    <property type="match status" value="1"/>
</dbReference>
<keyword evidence="5" id="KW-1185">Reference proteome</keyword>
<feature type="compositionally biased region" description="Polar residues" evidence="1">
    <location>
        <begin position="338"/>
        <end position="347"/>
    </location>
</feature>
<evidence type="ECO:0000256" key="2">
    <source>
        <dbReference type="SAM" id="Phobius"/>
    </source>
</evidence>
<feature type="signal peptide" evidence="3">
    <location>
        <begin position="1"/>
        <end position="21"/>
    </location>
</feature>
<accession>A0A011VUF1</accession>
<keyword evidence="3" id="KW-0732">Signal</keyword>
<feature type="region of interest" description="Disordered" evidence="1">
    <location>
        <begin position="338"/>
        <end position="358"/>
    </location>
</feature>
<evidence type="ECO:0000256" key="3">
    <source>
        <dbReference type="SAM" id="SignalP"/>
    </source>
</evidence>
<evidence type="ECO:0008006" key="6">
    <source>
        <dbReference type="Google" id="ProtNLM"/>
    </source>
</evidence>